<evidence type="ECO:0000313" key="4">
    <source>
        <dbReference type="EnsemblMetazoa" id="XP_011407404.1"/>
    </source>
</evidence>
<evidence type="ECO:0000313" key="5">
    <source>
        <dbReference type="Proteomes" id="UP000007879"/>
    </source>
</evidence>
<protein>
    <recommendedName>
        <fullName evidence="6">Reverse transcriptase domain-containing protein</fullName>
    </recommendedName>
</protein>
<feature type="domain" description="PLD phosphodiesterase" evidence="1">
    <location>
        <begin position="323"/>
        <end position="351"/>
    </location>
</feature>
<organism evidence="4 5">
    <name type="scientific">Amphimedon queenslandica</name>
    <name type="common">Sponge</name>
    <dbReference type="NCBI Taxonomy" id="400682"/>
    <lineage>
        <taxon>Eukaryota</taxon>
        <taxon>Metazoa</taxon>
        <taxon>Porifera</taxon>
        <taxon>Demospongiae</taxon>
        <taxon>Heteroscleromorpha</taxon>
        <taxon>Haplosclerida</taxon>
        <taxon>Niphatidae</taxon>
        <taxon>Amphimedon</taxon>
    </lineage>
</organism>
<dbReference type="InterPro" id="IPR000305">
    <property type="entry name" value="GIY-YIG_endonuc"/>
</dbReference>
<dbReference type="InterPro" id="IPR043502">
    <property type="entry name" value="DNA/RNA_pol_sf"/>
</dbReference>
<dbReference type="SUPFAM" id="SSF56672">
    <property type="entry name" value="DNA/RNA polymerases"/>
    <property type="match status" value="1"/>
</dbReference>
<dbReference type="Proteomes" id="UP000007879">
    <property type="component" value="Unassembled WGS sequence"/>
</dbReference>
<dbReference type="Pfam" id="PF00078">
    <property type="entry name" value="RVT_1"/>
    <property type="match status" value="1"/>
</dbReference>
<keyword evidence="5" id="KW-1185">Reference proteome</keyword>
<reference evidence="5" key="1">
    <citation type="journal article" date="2010" name="Nature">
        <title>The Amphimedon queenslandica genome and the evolution of animal complexity.</title>
        <authorList>
            <person name="Srivastava M."/>
            <person name="Simakov O."/>
            <person name="Chapman J."/>
            <person name="Fahey B."/>
            <person name="Gauthier M.E."/>
            <person name="Mitros T."/>
            <person name="Richards G.S."/>
            <person name="Conaco C."/>
            <person name="Dacre M."/>
            <person name="Hellsten U."/>
            <person name="Larroux C."/>
            <person name="Putnam N.H."/>
            <person name="Stanke M."/>
            <person name="Adamska M."/>
            <person name="Darling A."/>
            <person name="Degnan S.M."/>
            <person name="Oakley T.H."/>
            <person name="Plachetzki D.C."/>
            <person name="Zhai Y."/>
            <person name="Adamski M."/>
            <person name="Calcino A."/>
            <person name="Cummins S.F."/>
            <person name="Goodstein D.M."/>
            <person name="Harris C."/>
            <person name="Jackson D.J."/>
            <person name="Leys S.P."/>
            <person name="Shu S."/>
            <person name="Woodcroft B.J."/>
            <person name="Vervoort M."/>
            <person name="Kosik K.S."/>
            <person name="Manning G."/>
            <person name="Degnan B.M."/>
            <person name="Rokhsar D.S."/>
        </authorList>
    </citation>
    <scope>NUCLEOTIDE SEQUENCE [LARGE SCALE GENOMIC DNA]</scope>
</reference>
<dbReference type="PANTHER" id="PTHR21301">
    <property type="entry name" value="REVERSE TRANSCRIPTASE"/>
    <property type="match status" value="1"/>
</dbReference>
<dbReference type="PROSITE" id="PS50878">
    <property type="entry name" value="RT_POL"/>
    <property type="match status" value="1"/>
</dbReference>
<dbReference type="InterPro" id="IPR058912">
    <property type="entry name" value="HTH_animal"/>
</dbReference>
<evidence type="ECO:0000259" key="3">
    <source>
        <dbReference type="PROSITE" id="PS50878"/>
    </source>
</evidence>
<reference evidence="4" key="2">
    <citation type="submission" date="2024-06" db="UniProtKB">
        <authorList>
            <consortium name="EnsemblMetazoa"/>
        </authorList>
    </citation>
    <scope>IDENTIFICATION</scope>
</reference>
<dbReference type="SUPFAM" id="SSF82771">
    <property type="entry name" value="GIY-YIG endonuclease"/>
    <property type="match status" value="1"/>
</dbReference>
<dbReference type="PANTHER" id="PTHR21301:SF10">
    <property type="entry name" value="REVERSE TRANSCRIPTASE DOMAIN-CONTAINING PROTEIN"/>
    <property type="match status" value="1"/>
</dbReference>
<dbReference type="CDD" id="cd10442">
    <property type="entry name" value="GIY-YIG_PLEs"/>
    <property type="match status" value="1"/>
</dbReference>
<name>A0AAN0IR99_AMPQE</name>
<evidence type="ECO:0000259" key="1">
    <source>
        <dbReference type="PROSITE" id="PS50035"/>
    </source>
</evidence>
<dbReference type="Pfam" id="PF01541">
    <property type="entry name" value="GIY-YIG"/>
    <property type="match status" value="1"/>
</dbReference>
<dbReference type="PROSITE" id="PS50035">
    <property type="entry name" value="PLD"/>
    <property type="match status" value="1"/>
</dbReference>
<dbReference type="SMART" id="SM00465">
    <property type="entry name" value="GIYc"/>
    <property type="match status" value="1"/>
</dbReference>
<dbReference type="InterPro" id="IPR001736">
    <property type="entry name" value="PLipase_D/transphosphatidylase"/>
</dbReference>
<dbReference type="KEGG" id="aqu:105314749"/>
<dbReference type="AlphaFoldDB" id="A0AAN0IR99"/>
<sequence>MTNSNTIYNLSSYKLSQSQLNILNKGLSFSPSQPFNLQDHLSFLNQYDAFSNSLRDLALTDNDRPQHTPDLSLNSVTQHLYREMKFLKGSTQPHYPPYFTTNIASVENFIESTKIEIDKLLSKITSKQKENTSKQELKAIKSLKKSNLVIKPADKNLGIVVMNSNDFVEQCLKQLTSNTYVRVETVPEEEIKKKIQNTLVKFKNQFGASNNRLYRFLQPNQKYQTPNFYGLPKMHKELDVNGLPPLRPIVAHNNSLLSNTAKFIDHILQPLAQAYNDYLKNSTQLISYLETSTIPNDIILVTLDVKSLYTSIPQSECLESVRNEMFNHQDLIIFDPDLITHLLSINLNNNYFEFSKKVFLQVIGTAMGAAFSPTVANIYMSVLIKRFLSSTTEKPFFFKRYIDDIIMLWPKHQDLNNFFNKLNKFHPNIKFTMSQSETTINFLDITIYKGEDFSETNKLSIKTYQKEINRYQYLHFNSNHPIHIFKGLIIGETIRYVRTNSTIIEYKKQIKRFTERLISRGYKINFINTAIRSVNYKNRAKYLQNNNNNTTTKQRLQQPILKCTPPPNFICIKRIILEQFHEYNLSRYSKEPLFVTLKSNTLKDIVVHSKHRPSTKDLRKITEKTSPIPQHNQPKRIVTLRTAGPNKCNKKRCSTCNHFNSSAIFKSTANKRQFKIEHPFTCTSSNVIYLITCLKCQKQYVGKTSKTLRERICHHRSSINNNEPRYISKHFNLPGHQLSHLKVQVIDSPKSNDPETLDRLETHWIQSLNTIQPKGLNVLSNQQI</sequence>
<evidence type="ECO:0000259" key="2">
    <source>
        <dbReference type="PROSITE" id="PS50164"/>
    </source>
</evidence>
<accession>A0AAN0IR99</accession>
<feature type="domain" description="Reverse transcriptase" evidence="3">
    <location>
        <begin position="212"/>
        <end position="490"/>
    </location>
</feature>
<evidence type="ECO:0008006" key="6">
    <source>
        <dbReference type="Google" id="ProtNLM"/>
    </source>
</evidence>
<proteinExistence type="predicted"/>
<feature type="domain" description="GIY-YIG" evidence="2">
    <location>
        <begin position="684"/>
        <end position="777"/>
    </location>
</feature>
<dbReference type="GO" id="GO:0003824">
    <property type="term" value="F:catalytic activity"/>
    <property type="evidence" value="ECO:0007669"/>
    <property type="project" value="InterPro"/>
</dbReference>
<dbReference type="Gene3D" id="3.40.1440.10">
    <property type="entry name" value="GIY-YIG endonuclease"/>
    <property type="match status" value="1"/>
</dbReference>
<dbReference type="InterPro" id="IPR000477">
    <property type="entry name" value="RT_dom"/>
</dbReference>
<dbReference type="EnsemblMetazoa" id="XM_011409102.1">
    <property type="protein sequence ID" value="XP_011407404.1"/>
    <property type="gene ID" value="LOC105314749"/>
</dbReference>
<dbReference type="RefSeq" id="XP_011407404.1">
    <property type="nucleotide sequence ID" value="XM_011409102.1"/>
</dbReference>
<dbReference type="Pfam" id="PF26215">
    <property type="entry name" value="HTH_animal"/>
    <property type="match status" value="1"/>
</dbReference>
<dbReference type="GeneID" id="105314749"/>
<dbReference type="InterPro" id="IPR035901">
    <property type="entry name" value="GIY-YIG_endonuc_sf"/>
</dbReference>
<dbReference type="PROSITE" id="PS50164">
    <property type="entry name" value="GIY_YIG"/>
    <property type="match status" value="1"/>
</dbReference>